<dbReference type="Gene3D" id="3.40.50.2300">
    <property type="match status" value="2"/>
</dbReference>
<evidence type="ECO:0000259" key="8">
    <source>
        <dbReference type="Pfam" id="PF02932"/>
    </source>
</evidence>
<sequence length="842" mass="91546">MSDLPATASGLTHAALRERETDPGRARELLGLALAEDEEYEPAWRWLAELVDDPAERRFCLDRAAEIVADPATLRARAALRSTPPMPPVEVADLVEPPRPDVPRARRRKRPWAWAAVGLVVALLLAAGGMWSAWGGQAGPPVHVALVTGLTGELAEASAHMENSVRMQVDEVNRAGGIAGRPVELLVYDDEGRPDRAAAIAEEIVREDRAMYVVGHGASNTALAAQQIYKNAGIPAITPSAASPRLTDDSDWYFRSMFGNRTQADFLAVYTSHVLGATSAAVVYDDDEYGQSVHDAYQRSFDGTVTTAVPVAEDAAVDAAARRLVDSAPGSAVLAMTERRGLAMVKRLRDFGFTAPILGTASMGTDALHAALVRDEQGTPGRYTTDLHLGTPLALDSLSGPALVWSQAYEERFGVRPLWTAATARQAFNVGLHAVRGGGLALDRQHRAEDRRKIRDGLAALKDRKNSFPALLGPLYFTAAGSAQMPVSFVTSDGTRLVSAPVQLAIYDPPSPKALQDGLARGEVLRVGERYLTRRQVVATGVNVNEIRDLDTRDGTYFADFFLWLKYTGDHKASDVHFVNAVKADLKPGTPLRDVTENGRTYRLYRVADRFKSGLEFRSFPFDRQQLVFSLQNRVFTADQVVYVTDKEILGQRPEDFLRSGTDSEAGIDDLPNWRATSVRFFQRTVGSSDALGEPTTGGAANGLYYSQYATEIVIARDLLPFLLKNLLPLVLLISVTYLSLFFKAADGAAPVSMGVTAILSTAVLLNNVTSQLPSVSYTVALEWGYYAFILLAATCVLIAMLRKRLVNRGRLETERRLATAARIAYPASILAVVLAYVVAFA</sequence>
<dbReference type="SUPFAM" id="SSF63712">
    <property type="entry name" value="Nicotinic receptor ligand binding domain-like"/>
    <property type="match status" value="1"/>
</dbReference>
<feature type="transmembrane region" description="Helical" evidence="7">
    <location>
        <begin position="786"/>
        <end position="803"/>
    </location>
</feature>
<evidence type="ECO:0000256" key="5">
    <source>
        <dbReference type="ARBA" id="ARBA00022970"/>
    </source>
</evidence>
<feature type="domain" description="Leucine-binding protein" evidence="9">
    <location>
        <begin position="141"/>
        <end position="493"/>
    </location>
</feature>
<evidence type="ECO:0000256" key="6">
    <source>
        <dbReference type="SAM" id="MobiDB-lite"/>
    </source>
</evidence>
<organism evidence="10 11">
    <name type="scientific">Saccharothrix variisporea</name>
    <dbReference type="NCBI Taxonomy" id="543527"/>
    <lineage>
        <taxon>Bacteria</taxon>
        <taxon>Bacillati</taxon>
        <taxon>Actinomycetota</taxon>
        <taxon>Actinomycetes</taxon>
        <taxon>Pseudonocardiales</taxon>
        <taxon>Pseudonocardiaceae</taxon>
        <taxon>Saccharothrix</taxon>
    </lineage>
</organism>
<dbReference type="Pfam" id="PF13458">
    <property type="entry name" value="Peripla_BP_6"/>
    <property type="match status" value="1"/>
</dbReference>
<evidence type="ECO:0000256" key="3">
    <source>
        <dbReference type="ARBA" id="ARBA00022448"/>
    </source>
</evidence>
<evidence type="ECO:0000313" key="10">
    <source>
        <dbReference type="EMBL" id="RKT69102.1"/>
    </source>
</evidence>
<dbReference type="InterPro" id="IPR000709">
    <property type="entry name" value="Leu_Ile_Val-bd"/>
</dbReference>
<comment type="subcellular location">
    <subcellularLocation>
        <location evidence="1">Membrane</location>
        <topology evidence="1">Multi-pass membrane protein</topology>
    </subcellularLocation>
</comment>
<keyword evidence="5" id="KW-0029">Amino-acid transport</keyword>
<dbReference type="OrthoDB" id="4482263at2"/>
<protein>
    <submittedName>
        <fullName evidence="10">ABC-type branched-subunit amino acid transport system substrate-binding protein</fullName>
    </submittedName>
</protein>
<keyword evidence="7" id="KW-0472">Membrane</keyword>
<dbReference type="InterPro" id="IPR036719">
    <property type="entry name" value="Neuro-gated_channel_TM_sf"/>
</dbReference>
<dbReference type="InterPro" id="IPR038050">
    <property type="entry name" value="Neuro_actylchol_rec"/>
</dbReference>
<keyword evidence="7" id="KW-0812">Transmembrane</keyword>
<proteinExistence type="inferred from homology"/>
<evidence type="ECO:0000256" key="2">
    <source>
        <dbReference type="ARBA" id="ARBA00010062"/>
    </source>
</evidence>
<dbReference type="InterPro" id="IPR036734">
    <property type="entry name" value="Neur_chan_lig-bd_sf"/>
</dbReference>
<dbReference type="InterPro" id="IPR006029">
    <property type="entry name" value="Neurotrans-gated_channel_TM"/>
</dbReference>
<keyword evidence="7" id="KW-1133">Transmembrane helix</keyword>
<feature type="transmembrane region" description="Helical" evidence="7">
    <location>
        <begin position="824"/>
        <end position="841"/>
    </location>
</feature>
<feature type="region of interest" description="Disordered" evidence="6">
    <location>
        <begin position="1"/>
        <end position="22"/>
    </location>
</feature>
<dbReference type="RefSeq" id="WP_121220590.1">
    <property type="nucleotide sequence ID" value="NZ_JBIUBA010000035.1"/>
</dbReference>
<feature type="transmembrane region" description="Helical" evidence="7">
    <location>
        <begin position="112"/>
        <end position="134"/>
    </location>
</feature>
<dbReference type="GO" id="GO:0016020">
    <property type="term" value="C:membrane"/>
    <property type="evidence" value="ECO:0007669"/>
    <property type="project" value="UniProtKB-SubCell"/>
</dbReference>
<feature type="transmembrane region" description="Helical" evidence="7">
    <location>
        <begin position="748"/>
        <end position="766"/>
    </location>
</feature>
<evidence type="ECO:0000256" key="4">
    <source>
        <dbReference type="ARBA" id="ARBA00022729"/>
    </source>
</evidence>
<feature type="domain" description="Neurotransmitter-gated ion-channel transmembrane" evidence="8">
    <location>
        <begin position="728"/>
        <end position="800"/>
    </location>
</feature>
<evidence type="ECO:0000313" key="11">
    <source>
        <dbReference type="Proteomes" id="UP000272729"/>
    </source>
</evidence>
<keyword evidence="11" id="KW-1185">Reference proteome</keyword>
<dbReference type="SUPFAM" id="SSF53822">
    <property type="entry name" value="Periplasmic binding protein-like I"/>
    <property type="match status" value="1"/>
</dbReference>
<dbReference type="Proteomes" id="UP000272729">
    <property type="component" value="Unassembled WGS sequence"/>
</dbReference>
<dbReference type="SUPFAM" id="SSF90112">
    <property type="entry name" value="Neurotransmitter-gated ion-channel transmembrane pore"/>
    <property type="match status" value="1"/>
</dbReference>
<evidence type="ECO:0000256" key="7">
    <source>
        <dbReference type="SAM" id="Phobius"/>
    </source>
</evidence>
<evidence type="ECO:0000256" key="1">
    <source>
        <dbReference type="ARBA" id="ARBA00004141"/>
    </source>
</evidence>
<dbReference type="InterPro" id="IPR028081">
    <property type="entry name" value="Leu-bd"/>
</dbReference>
<evidence type="ECO:0000259" key="9">
    <source>
        <dbReference type="Pfam" id="PF13458"/>
    </source>
</evidence>
<dbReference type="PRINTS" id="PR00337">
    <property type="entry name" value="LEUILEVALBP"/>
</dbReference>
<dbReference type="GO" id="GO:0006865">
    <property type="term" value="P:amino acid transport"/>
    <property type="evidence" value="ECO:0007669"/>
    <property type="project" value="UniProtKB-KW"/>
</dbReference>
<dbReference type="Pfam" id="PF02932">
    <property type="entry name" value="Neur_chan_memb"/>
    <property type="match status" value="1"/>
</dbReference>
<dbReference type="Gene3D" id="2.70.170.10">
    <property type="entry name" value="Neurotransmitter-gated ion-channel ligand-binding domain"/>
    <property type="match status" value="1"/>
</dbReference>
<keyword evidence="3" id="KW-0813">Transport</keyword>
<dbReference type="Gene3D" id="1.20.58.390">
    <property type="entry name" value="Neurotransmitter-gated ion-channel transmembrane domain"/>
    <property type="match status" value="1"/>
</dbReference>
<dbReference type="PANTHER" id="PTHR47151">
    <property type="entry name" value="LEU/ILE/VAL-BINDING ABC TRANSPORTER SUBUNIT"/>
    <property type="match status" value="1"/>
</dbReference>
<accession>A0A495X575</accession>
<keyword evidence="4" id="KW-0732">Signal</keyword>
<dbReference type="AlphaFoldDB" id="A0A495X575"/>
<comment type="caution">
    <text evidence="10">The sequence shown here is derived from an EMBL/GenBank/DDBJ whole genome shotgun (WGS) entry which is preliminary data.</text>
</comment>
<dbReference type="PANTHER" id="PTHR47151:SF2">
    <property type="entry name" value="AMINO ACID BINDING PROTEIN"/>
    <property type="match status" value="1"/>
</dbReference>
<comment type="similarity">
    <text evidence="2">Belongs to the leucine-binding protein family.</text>
</comment>
<gene>
    <name evidence="10" type="ORF">DFJ66_2296</name>
</gene>
<feature type="transmembrane region" description="Helical" evidence="7">
    <location>
        <begin position="722"/>
        <end position="741"/>
    </location>
</feature>
<dbReference type="InterPro" id="IPR028082">
    <property type="entry name" value="Peripla_BP_I"/>
</dbReference>
<reference evidence="10 11" key="1">
    <citation type="submission" date="2018-10" db="EMBL/GenBank/DDBJ databases">
        <title>Sequencing the genomes of 1000 actinobacteria strains.</title>
        <authorList>
            <person name="Klenk H.-P."/>
        </authorList>
    </citation>
    <scope>NUCLEOTIDE SEQUENCE [LARGE SCALE GENOMIC DNA]</scope>
    <source>
        <strain evidence="10 11">DSM 43911</strain>
    </source>
</reference>
<name>A0A495X575_9PSEU</name>
<dbReference type="GO" id="GO:0005230">
    <property type="term" value="F:extracellular ligand-gated monoatomic ion channel activity"/>
    <property type="evidence" value="ECO:0007669"/>
    <property type="project" value="InterPro"/>
</dbReference>
<dbReference type="EMBL" id="RBXR01000001">
    <property type="protein sequence ID" value="RKT69102.1"/>
    <property type="molecule type" value="Genomic_DNA"/>
</dbReference>